<feature type="transmembrane region" description="Helical" evidence="4">
    <location>
        <begin position="70"/>
        <end position="92"/>
    </location>
</feature>
<dbReference type="AlphaFoldDB" id="A0A7W4I928"/>
<evidence type="ECO:0000256" key="2">
    <source>
        <dbReference type="ARBA" id="ARBA00022989"/>
    </source>
</evidence>
<feature type="transmembrane region" description="Helical" evidence="4">
    <location>
        <begin position="158"/>
        <end position="176"/>
    </location>
</feature>
<dbReference type="Gene3D" id="1.20.1250.20">
    <property type="entry name" value="MFS general substrate transporter like domains"/>
    <property type="match status" value="1"/>
</dbReference>
<dbReference type="PANTHER" id="PTHR23521">
    <property type="entry name" value="TRANSPORTER MFS SUPERFAMILY"/>
    <property type="match status" value="1"/>
</dbReference>
<dbReference type="SUPFAM" id="SSF103473">
    <property type="entry name" value="MFS general substrate transporter"/>
    <property type="match status" value="1"/>
</dbReference>
<accession>A0A7W4I928</accession>
<name>A0A7W4I928_GLUDI</name>
<dbReference type="EMBL" id="JABEQG010000093">
    <property type="protein sequence ID" value="MBB2158452.1"/>
    <property type="molecule type" value="Genomic_DNA"/>
</dbReference>
<feature type="transmembrane region" description="Helical" evidence="4">
    <location>
        <begin position="40"/>
        <end position="63"/>
    </location>
</feature>
<dbReference type="InterPro" id="IPR020846">
    <property type="entry name" value="MFS_dom"/>
</dbReference>
<reference evidence="6 7" key="1">
    <citation type="submission" date="2020-04" db="EMBL/GenBank/DDBJ databases">
        <title>Description of novel Gluconacetobacter.</title>
        <authorList>
            <person name="Sombolestani A."/>
        </authorList>
    </citation>
    <scope>NUCLEOTIDE SEQUENCE [LARGE SCALE GENOMIC DNA]</scope>
    <source>
        <strain evidence="6 7">LMG 7603</strain>
    </source>
</reference>
<feature type="transmembrane region" description="Helical" evidence="4">
    <location>
        <begin position="196"/>
        <end position="216"/>
    </location>
</feature>
<dbReference type="InterPro" id="IPR011701">
    <property type="entry name" value="MFS"/>
</dbReference>
<keyword evidence="3 4" id="KW-0472">Membrane</keyword>
<feature type="transmembrane region" description="Helical" evidence="4">
    <location>
        <begin position="98"/>
        <end position="117"/>
    </location>
</feature>
<evidence type="ECO:0000256" key="4">
    <source>
        <dbReference type="SAM" id="Phobius"/>
    </source>
</evidence>
<comment type="caution">
    <text evidence="6">The sequence shown here is derived from an EMBL/GenBank/DDBJ whole genome shotgun (WGS) entry which is preliminary data.</text>
</comment>
<dbReference type="PANTHER" id="PTHR23521:SF2">
    <property type="entry name" value="TRANSPORTER MFS SUPERFAMILY"/>
    <property type="match status" value="1"/>
</dbReference>
<dbReference type="RefSeq" id="WP_183116755.1">
    <property type="nucleotide sequence ID" value="NZ_JABEQG010000093.1"/>
</dbReference>
<evidence type="ECO:0000313" key="6">
    <source>
        <dbReference type="EMBL" id="MBB2158452.1"/>
    </source>
</evidence>
<feature type="transmembrane region" description="Helical" evidence="4">
    <location>
        <begin position="353"/>
        <end position="372"/>
    </location>
</feature>
<feature type="transmembrane region" description="Helical" evidence="4">
    <location>
        <begin position="129"/>
        <end position="152"/>
    </location>
</feature>
<dbReference type="GO" id="GO:0022857">
    <property type="term" value="F:transmembrane transporter activity"/>
    <property type="evidence" value="ECO:0007669"/>
    <property type="project" value="InterPro"/>
</dbReference>
<evidence type="ECO:0000256" key="1">
    <source>
        <dbReference type="ARBA" id="ARBA00022692"/>
    </source>
</evidence>
<organism evidence="6 7">
    <name type="scientific">Gluconacetobacter diazotrophicus</name>
    <name type="common">Acetobacter diazotrophicus</name>
    <dbReference type="NCBI Taxonomy" id="33996"/>
    <lineage>
        <taxon>Bacteria</taxon>
        <taxon>Pseudomonadati</taxon>
        <taxon>Pseudomonadota</taxon>
        <taxon>Alphaproteobacteria</taxon>
        <taxon>Acetobacterales</taxon>
        <taxon>Acetobacteraceae</taxon>
        <taxon>Gluconacetobacter</taxon>
    </lineage>
</organism>
<proteinExistence type="predicted"/>
<dbReference type="PROSITE" id="PS50850">
    <property type="entry name" value="MFS"/>
    <property type="match status" value="1"/>
</dbReference>
<dbReference type="Pfam" id="PF07690">
    <property type="entry name" value="MFS_1"/>
    <property type="match status" value="1"/>
</dbReference>
<evidence type="ECO:0000313" key="7">
    <source>
        <dbReference type="Proteomes" id="UP000550787"/>
    </source>
</evidence>
<feature type="transmembrane region" description="Helical" evidence="4">
    <location>
        <begin position="288"/>
        <end position="316"/>
    </location>
</feature>
<feature type="transmembrane region" description="Helical" evidence="4">
    <location>
        <begin position="328"/>
        <end position="347"/>
    </location>
</feature>
<keyword evidence="1 4" id="KW-0812">Transmembrane</keyword>
<dbReference type="GO" id="GO:0005886">
    <property type="term" value="C:plasma membrane"/>
    <property type="evidence" value="ECO:0007669"/>
    <property type="project" value="TreeGrafter"/>
</dbReference>
<feature type="domain" description="Major facilitator superfamily (MFS) profile" evidence="5">
    <location>
        <begin position="194"/>
        <end position="377"/>
    </location>
</feature>
<evidence type="ECO:0000256" key="3">
    <source>
        <dbReference type="ARBA" id="ARBA00023136"/>
    </source>
</evidence>
<protein>
    <recommendedName>
        <fullName evidence="5">Major facilitator superfamily (MFS) profile domain-containing protein</fullName>
    </recommendedName>
</protein>
<dbReference type="Proteomes" id="UP000550787">
    <property type="component" value="Unassembled WGS sequence"/>
</dbReference>
<keyword evidence="2 4" id="KW-1133">Transmembrane helix</keyword>
<evidence type="ECO:0000259" key="5">
    <source>
        <dbReference type="PROSITE" id="PS50850"/>
    </source>
</evidence>
<feature type="transmembrane region" description="Helical" evidence="4">
    <location>
        <begin position="263"/>
        <end position="282"/>
    </location>
</feature>
<sequence>MTGHQDGRLVSRLRVAMFLLVFGTNLQGVLLPILGHEHRVGMLVVGLYSASWSLGFVLACWVVGRVTSALGPFATFSTLAGLSGLSAMLLWFLPFNAVWIGLRMVIGFCFGGLSALVEGWLIARTGANAAFASYLAVVLVASLAGTLSLNLLDPLGEAPFVLTSAAVLASIVPVFLDRAALPPAPLAFHAEIGRVIALSPLGAFGCLGAGTITGVLGGLGPVFGMVAGLGMHGTTLMLAANTLGGAVANTPVSFLTARIGRRWLLTGVALLGVAVCMPLVLAPQWPRAGLILLLGAFGFAQYPLYTLCVGITTLQAPHRPSEQVASEMLLLFGLGTIAGPMIGGPLLHRGIGWMFGFIAVTFLAIGLGAAACRRIAR</sequence>
<dbReference type="InterPro" id="IPR036259">
    <property type="entry name" value="MFS_trans_sf"/>
</dbReference>
<feature type="transmembrane region" description="Helical" evidence="4">
    <location>
        <begin position="12"/>
        <end position="34"/>
    </location>
</feature>
<gene>
    <name evidence="6" type="ORF">HLH33_19555</name>
</gene>